<dbReference type="SUPFAM" id="SSF53756">
    <property type="entry name" value="UDP-Glycosyltransferase/glycogen phosphorylase"/>
    <property type="match status" value="1"/>
</dbReference>
<reference evidence="1" key="1">
    <citation type="submission" date="2020-05" db="EMBL/GenBank/DDBJ databases">
        <title>Phylogenomic resolution of chytrid fungi.</title>
        <authorList>
            <person name="Stajich J.E."/>
            <person name="Amses K."/>
            <person name="Simmons R."/>
            <person name="Seto K."/>
            <person name="Myers J."/>
            <person name="Bonds A."/>
            <person name="Quandt C.A."/>
            <person name="Barry K."/>
            <person name="Liu P."/>
            <person name="Grigoriev I."/>
            <person name="Longcore J.E."/>
            <person name="James T.Y."/>
        </authorList>
    </citation>
    <scope>NUCLEOTIDE SEQUENCE</scope>
    <source>
        <strain evidence="1">JEL0513</strain>
    </source>
</reference>
<dbReference type="Pfam" id="PF00982">
    <property type="entry name" value="Glyco_transf_20"/>
    <property type="match status" value="1"/>
</dbReference>
<dbReference type="GO" id="GO:0005829">
    <property type="term" value="C:cytosol"/>
    <property type="evidence" value="ECO:0007669"/>
    <property type="project" value="TreeGrafter"/>
</dbReference>
<gene>
    <name evidence="1" type="primary">TPS2_1</name>
    <name evidence="1" type="ORF">HK100_002564</name>
</gene>
<proteinExistence type="predicted"/>
<accession>A0AAD5TA23</accession>
<keyword evidence="2" id="KW-1185">Reference proteome</keyword>
<dbReference type="GO" id="GO:0005946">
    <property type="term" value="C:alpha,alpha-trehalose-phosphate synthase complex (UDP-forming)"/>
    <property type="evidence" value="ECO:0007669"/>
    <property type="project" value="TreeGrafter"/>
</dbReference>
<dbReference type="PANTHER" id="PTHR10788:SF123">
    <property type="entry name" value="TREHALOSE-PHOSPHATASE"/>
    <property type="match status" value="1"/>
</dbReference>
<dbReference type="InterPro" id="IPR001830">
    <property type="entry name" value="Glyco_trans_20"/>
</dbReference>
<dbReference type="Gene3D" id="3.40.50.2000">
    <property type="entry name" value="Glycogen Phosphorylase B"/>
    <property type="match status" value="1"/>
</dbReference>
<dbReference type="AlphaFoldDB" id="A0AAD5TA23"/>
<dbReference type="GO" id="GO:0004805">
    <property type="term" value="F:trehalose-phosphatase activity"/>
    <property type="evidence" value="ECO:0007669"/>
    <property type="project" value="TreeGrafter"/>
</dbReference>
<dbReference type="Proteomes" id="UP001211907">
    <property type="component" value="Unassembled WGS sequence"/>
</dbReference>
<feature type="non-terminal residue" evidence="1">
    <location>
        <position position="1"/>
    </location>
</feature>
<name>A0AAD5TA23_9FUNG</name>
<evidence type="ECO:0000313" key="2">
    <source>
        <dbReference type="Proteomes" id="UP001211907"/>
    </source>
</evidence>
<dbReference type="EMBL" id="JADGJH010000016">
    <property type="protein sequence ID" value="KAJ3142498.1"/>
    <property type="molecule type" value="Genomic_DNA"/>
</dbReference>
<dbReference type="PANTHER" id="PTHR10788">
    <property type="entry name" value="TREHALOSE-6-PHOSPHATE SYNTHASE"/>
    <property type="match status" value="1"/>
</dbReference>
<evidence type="ECO:0000313" key="1">
    <source>
        <dbReference type="EMBL" id="KAJ3142498.1"/>
    </source>
</evidence>
<dbReference type="GO" id="GO:0005992">
    <property type="term" value="P:trehalose biosynthetic process"/>
    <property type="evidence" value="ECO:0007669"/>
    <property type="project" value="InterPro"/>
</dbReference>
<dbReference type="GO" id="GO:0003825">
    <property type="term" value="F:alpha,alpha-trehalose-phosphate synthase (UDP-forming) activity"/>
    <property type="evidence" value="ECO:0007669"/>
    <property type="project" value="TreeGrafter"/>
</dbReference>
<organism evidence="1 2">
    <name type="scientific">Physocladia obscura</name>
    <dbReference type="NCBI Taxonomy" id="109957"/>
    <lineage>
        <taxon>Eukaryota</taxon>
        <taxon>Fungi</taxon>
        <taxon>Fungi incertae sedis</taxon>
        <taxon>Chytridiomycota</taxon>
        <taxon>Chytridiomycota incertae sedis</taxon>
        <taxon>Chytridiomycetes</taxon>
        <taxon>Chytridiales</taxon>
        <taxon>Chytriomycetaceae</taxon>
        <taxon>Physocladia</taxon>
    </lineage>
</organism>
<sequence length="113" mass="12367">VTTPSKRDTRKLESKVSEIVARINGRFGSLAFEPVLNYNRHLDRDEYYALLSVADVGLITSLRDGMNTTSHEFVVCQKKSGNAGVLILSEFAGTAGSFGGAMLVNPWDYTVSH</sequence>
<protein>
    <submittedName>
        <fullName evidence="1">Threalose-6-phosphate phosphatase</fullName>
    </submittedName>
</protein>
<comment type="caution">
    <text evidence="1">The sequence shown here is derived from an EMBL/GenBank/DDBJ whole genome shotgun (WGS) entry which is preliminary data.</text>
</comment>